<keyword evidence="2 3" id="KW-0067">ATP-binding</keyword>
<evidence type="ECO:0000256" key="3">
    <source>
        <dbReference type="PROSITE-ProRule" id="PRU10141"/>
    </source>
</evidence>
<dbReference type="CDD" id="cd14014">
    <property type="entry name" value="STKc_PknB_like"/>
    <property type="match status" value="1"/>
</dbReference>
<dbReference type="RefSeq" id="WP_104976721.1">
    <property type="nucleotide sequence ID" value="NZ_CP012673.1"/>
</dbReference>
<dbReference type="GO" id="GO:0005524">
    <property type="term" value="F:ATP binding"/>
    <property type="evidence" value="ECO:0007669"/>
    <property type="project" value="UniProtKB-UniRule"/>
</dbReference>
<keyword evidence="1 3" id="KW-0547">Nucleotide-binding</keyword>
<name>A0A2L0EH52_SORCE</name>
<dbReference type="Gene3D" id="3.40.50.300">
    <property type="entry name" value="P-loop containing nucleotide triphosphate hydrolases"/>
    <property type="match status" value="1"/>
</dbReference>
<gene>
    <name evidence="6" type="ORF">SOCE26_000020</name>
</gene>
<accession>A0A2L0EH52</accession>
<dbReference type="GO" id="GO:0004016">
    <property type="term" value="F:adenylate cyclase activity"/>
    <property type="evidence" value="ECO:0007669"/>
    <property type="project" value="TreeGrafter"/>
</dbReference>
<dbReference type="Proteomes" id="UP000238348">
    <property type="component" value="Chromosome"/>
</dbReference>
<dbReference type="PROSITE" id="PS00107">
    <property type="entry name" value="PROTEIN_KINASE_ATP"/>
    <property type="match status" value="1"/>
</dbReference>
<dbReference type="Gene3D" id="3.30.200.20">
    <property type="entry name" value="Phosphorylase Kinase, domain 1"/>
    <property type="match status" value="1"/>
</dbReference>
<organism evidence="6 7">
    <name type="scientific">Sorangium cellulosum</name>
    <name type="common">Polyangium cellulosum</name>
    <dbReference type="NCBI Taxonomy" id="56"/>
    <lineage>
        <taxon>Bacteria</taxon>
        <taxon>Pseudomonadati</taxon>
        <taxon>Myxococcota</taxon>
        <taxon>Polyangia</taxon>
        <taxon>Polyangiales</taxon>
        <taxon>Polyangiaceae</taxon>
        <taxon>Sorangium</taxon>
    </lineage>
</organism>
<dbReference type="Pfam" id="PF00069">
    <property type="entry name" value="Pkinase"/>
    <property type="match status" value="1"/>
</dbReference>
<dbReference type="InterPro" id="IPR027417">
    <property type="entry name" value="P-loop_NTPase"/>
</dbReference>
<dbReference type="InterPro" id="IPR011990">
    <property type="entry name" value="TPR-like_helical_dom_sf"/>
</dbReference>
<evidence type="ECO:0000313" key="6">
    <source>
        <dbReference type="EMBL" id="AUX38625.1"/>
    </source>
</evidence>
<dbReference type="SUPFAM" id="SSF56112">
    <property type="entry name" value="Protein kinase-like (PK-like)"/>
    <property type="match status" value="1"/>
</dbReference>
<reference evidence="6 7" key="1">
    <citation type="submission" date="2015-09" db="EMBL/GenBank/DDBJ databases">
        <title>Sorangium comparison.</title>
        <authorList>
            <person name="Zaburannyi N."/>
            <person name="Bunk B."/>
            <person name="Overmann J."/>
            <person name="Mueller R."/>
        </authorList>
    </citation>
    <scope>NUCLEOTIDE SEQUENCE [LARGE SCALE GENOMIC DNA]</scope>
    <source>
        <strain evidence="6 7">So ce26</strain>
    </source>
</reference>
<feature type="binding site" evidence="3">
    <location>
        <position position="41"/>
    </location>
    <ligand>
        <name>ATP</name>
        <dbReference type="ChEBI" id="CHEBI:30616"/>
    </ligand>
</feature>
<dbReference type="InterPro" id="IPR011009">
    <property type="entry name" value="Kinase-like_dom_sf"/>
</dbReference>
<evidence type="ECO:0000259" key="5">
    <source>
        <dbReference type="PROSITE" id="PS50011"/>
    </source>
</evidence>
<evidence type="ECO:0000313" key="7">
    <source>
        <dbReference type="Proteomes" id="UP000238348"/>
    </source>
</evidence>
<evidence type="ECO:0000256" key="2">
    <source>
        <dbReference type="ARBA" id="ARBA00022840"/>
    </source>
</evidence>
<dbReference type="SUPFAM" id="SSF48452">
    <property type="entry name" value="TPR-like"/>
    <property type="match status" value="2"/>
</dbReference>
<dbReference type="PROSITE" id="PS50011">
    <property type="entry name" value="PROTEIN_KINASE_DOM"/>
    <property type="match status" value="1"/>
</dbReference>
<feature type="region of interest" description="Disordered" evidence="4">
    <location>
        <begin position="515"/>
        <end position="536"/>
    </location>
</feature>
<dbReference type="InterPro" id="IPR008266">
    <property type="entry name" value="Tyr_kinase_AS"/>
</dbReference>
<evidence type="ECO:0000256" key="4">
    <source>
        <dbReference type="SAM" id="MobiDB-lite"/>
    </source>
</evidence>
<dbReference type="PANTHER" id="PTHR16305">
    <property type="entry name" value="TESTICULAR SOLUBLE ADENYLYL CYCLASE"/>
    <property type="match status" value="1"/>
</dbReference>
<dbReference type="GO" id="GO:0005737">
    <property type="term" value="C:cytoplasm"/>
    <property type="evidence" value="ECO:0007669"/>
    <property type="project" value="TreeGrafter"/>
</dbReference>
<dbReference type="OrthoDB" id="5477958at2"/>
<feature type="domain" description="Protein kinase" evidence="5">
    <location>
        <begin position="9"/>
        <end position="291"/>
    </location>
</feature>
<sequence length="1309" mass="140806">MLNETFGRYRLLERLGEGGMAEVFKAKSFGVEGFEKVLVIKRILPKLAEQGRFVDMFVHEAKLAVRLSHANIVQVFDLGRVDHPNGDPTSYFIAMEYVPGLDLATLLARCRRAKRPIPLGMAVFLTAEIAKALDHAHRRRDEQSRPLGIVHRDISPQNILLSWEGEVKVTDFGIAKATQSMTEEEVGEKRAGRIRGKLAYMSPEQSRAGAIDGRSDLFSLGTVLYEMLAGSNPFTAPTAFEVMRRLQASEYPPLALVRPDVPRPLADIVSTMLARSAEDRFPDAGRLHEALLGYFYATGERFGANDLAEFLAPFHEEKASAVLEASAVLDEEPLGANERTPVEVPHAASARSRTASGLLQLLEKADSSPAARGLGERREVTALVLIFTGPAAEAAKRIGQAREVLARYGALLLEEEASQLVAVFGLGDADGRDTEAAARAALVILRSRGGGAAVSAGIHLARILVDSAGVPVRDERLASLIASAQALARATESQVAVSHVTGRLLRGAFTTEELPGAGRTAPEGGRVITSAQPPAGAHGRFVGRRDELRQLGDILAAATRKRAQIVVIQGERGIGKTRLLAEMDRRLSKGDYNVGFYVASCPHNGADVPWSGLTAMLQVLCGIQEGDDEERIRAVLPRLRALGLREDESAAVLGQLGAALVDQRAPQGTTAILRTAFPRMVQSLCEDRLHCFAWDDAQAMDQLTAETLLSTAATAGRAGGLRAVLLLATRSDPPPLLAAHPHFHRLEVGELSDNDSSRLVSARIGASLLPPELLAFCRERAGGHPLFLEELIKELSDSGALSVVSGAVKARLDGASAVPRSLRTLIATRVRRLDPSDRAVLQAAAILGDPVPTEVLAALLQQKLSQVDRAISGLATRDLLRLKGPAQASFASPMHGEIVLDAIPPELRRELHGAAAAAYVAVVGEDGAEHAERIGQHFYQAGDRDRAASFYARAALHKIRASQLEPALRLIFQALDLADHDRRSPAELSAWLGALADVVVRVRSTPDLGDVVARAFRRIDEAGTVEQKLSARVDVARALGAVDLFEEAYTRLEQAYALTGDREDLRRKALACETEIGVRTGDFARAVRAIEQLAAMGDVDDARLLLAISHTRAAMGDVDAALRALDRAERLGDPDDLAAASEREKQRVLVHVFRRDFDAAVKASARAVDLARSAGLRFETAAALHNLGDASRRLGDLPRAYASLTESKELAEESGHERLVSINRAHLAYLDGLSGAGGAADLLRELARYADARSCRTDALESRYLLGALLKHQGQLVEARLTLAEVLTLAAAYGNKLVADDARAALAEL</sequence>
<dbReference type="InterPro" id="IPR017441">
    <property type="entry name" value="Protein_kinase_ATP_BS"/>
</dbReference>
<evidence type="ECO:0000256" key="1">
    <source>
        <dbReference type="ARBA" id="ARBA00022741"/>
    </source>
</evidence>
<dbReference type="Gene3D" id="1.25.40.10">
    <property type="entry name" value="Tetratricopeptide repeat domain"/>
    <property type="match status" value="2"/>
</dbReference>
<dbReference type="InterPro" id="IPR019734">
    <property type="entry name" value="TPR_rpt"/>
</dbReference>
<dbReference type="GO" id="GO:0004672">
    <property type="term" value="F:protein kinase activity"/>
    <property type="evidence" value="ECO:0007669"/>
    <property type="project" value="InterPro"/>
</dbReference>
<dbReference type="InterPro" id="IPR000719">
    <property type="entry name" value="Prot_kinase_dom"/>
</dbReference>
<dbReference type="InterPro" id="IPR041664">
    <property type="entry name" value="AAA_16"/>
</dbReference>
<dbReference type="SUPFAM" id="SSF52540">
    <property type="entry name" value="P-loop containing nucleoside triphosphate hydrolases"/>
    <property type="match status" value="1"/>
</dbReference>
<dbReference type="Gene3D" id="1.10.510.10">
    <property type="entry name" value="Transferase(Phosphotransferase) domain 1"/>
    <property type="match status" value="1"/>
</dbReference>
<dbReference type="SMART" id="SM00028">
    <property type="entry name" value="TPR"/>
    <property type="match status" value="4"/>
</dbReference>
<dbReference type="PROSITE" id="PS00109">
    <property type="entry name" value="PROTEIN_KINASE_TYR"/>
    <property type="match status" value="1"/>
</dbReference>
<protein>
    <recommendedName>
        <fullName evidence="5">Protein kinase domain-containing protein</fullName>
    </recommendedName>
</protein>
<proteinExistence type="predicted"/>
<dbReference type="PANTHER" id="PTHR16305:SF28">
    <property type="entry name" value="GUANYLATE CYCLASE DOMAIN-CONTAINING PROTEIN"/>
    <property type="match status" value="1"/>
</dbReference>
<dbReference type="Pfam" id="PF13191">
    <property type="entry name" value="AAA_16"/>
    <property type="match status" value="1"/>
</dbReference>
<dbReference type="EMBL" id="CP012673">
    <property type="protein sequence ID" value="AUX38625.1"/>
    <property type="molecule type" value="Genomic_DNA"/>
</dbReference>